<sequence>MPAPSITSWRPSPDTAVKRAARLERTIDLKRWRPHRIAVVPLEAAAPTSVVAALIAIAGNRTLEDRMIGIDTSGERSLTHLLGAGAGGNLGGLGQSDITRRERRAVDNYVDFETTTGVGVVAPTPTHPDIAPEILNDALLGIRRRFRGFVIDTPSSVAGSLMRPALGNSDRVVAVTSGSRIPDWVFNTANPLQRFLHTSRLTVVLPFQQGQPEAVTRYSTSIRTFPLGITVYPDGRWDLPLTGRGLDLSLGDIGLSDITVKLARHIFEAGDR</sequence>
<accession>H0QY77</accession>
<organism evidence="1 2">
    <name type="scientific">Gordonia effusa NBRC 100432</name>
    <dbReference type="NCBI Taxonomy" id="1077974"/>
    <lineage>
        <taxon>Bacteria</taxon>
        <taxon>Bacillati</taxon>
        <taxon>Actinomycetota</taxon>
        <taxon>Actinomycetes</taxon>
        <taxon>Mycobacteriales</taxon>
        <taxon>Gordoniaceae</taxon>
        <taxon>Gordonia</taxon>
    </lineage>
</organism>
<protein>
    <recommendedName>
        <fullName evidence="3">AAA domain-containing protein</fullName>
    </recommendedName>
</protein>
<evidence type="ECO:0000313" key="1">
    <source>
        <dbReference type="EMBL" id="GAB17778.1"/>
    </source>
</evidence>
<dbReference type="Proteomes" id="UP000035034">
    <property type="component" value="Unassembled WGS sequence"/>
</dbReference>
<dbReference type="STRING" id="1077974.GOEFS_039_00120"/>
<proteinExistence type="predicted"/>
<reference evidence="1 2" key="1">
    <citation type="submission" date="2011-12" db="EMBL/GenBank/DDBJ databases">
        <title>Whole genome shotgun sequence of Gordonia effusa NBRC 100432.</title>
        <authorList>
            <person name="Yoshida I."/>
            <person name="Takarada H."/>
            <person name="Hosoyama A."/>
            <person name="Tsuchikane K."/>
            <person name="Katsumata H."/>
            <person name="Yamazaki S."/>
            <person name="Fujita N."/>
        </authorList>
    </citation>
    <scope>NUCLEOTIDE SEQUENCE [LARGE SCALE GENOMIC DNA]</scope>
    <source>
        <strain evidence="1 2">NBRC 100432</strain>
    </source>
</reference>
<gene>
    <name evidence="1" type="ORF">GOEFS_039_00120</name>
</gene>
<evidence type="ECO:0000313" key="2">
    <source>
        <dbReference type="Proteomes" id="UP000035034"/>
    </source>
</evidence>
<dbReference type="RefSeq" id="WP_007317115.1">
    <property type="nucleotide sequence ID" value="NZ_BAEH01000039.1"/>
</dbReference>
<dbReference type="EMBL" id="BAEH01000039">
    <property type="protein sequence ID" value="GAB17778.1"/>
    <property type="molecule type" value="Genomic_DNA"/>
</dbReference>
<comment type="caution">
    <text evidence="1">The sequence shown here is derived from an EMBL/GenBank/DDBJ whole genome shotgun (WGS) entry which is preliminary data.</text>
</comment>
<evidence type="ECO:0008006" key="3">
    <source>
        <dbReference type="Google" id="ProtNLM"/>
    </source>
</evidence>
<dbReference type="AlphaFoldDB" id="H0QY77"/>
<name>H0QY77_9ACTN</name>
<keyword evidence="2" id="KW-1185">Reference proteome</keyword>